<keyword evidence="3" id="KW-0804">Transcription</keyword>
<reference evidence="6 7" key="1">
    <citation type="submission" date="2019-03" db="EMBL/GenBank/DDBJ databases">
        <title>Genomics of glacier-inhabiting Cryobacterium strains.</title>
        <authorList>
            <person name="Liu Q."/>
            <person name="Xin Y.-H."/>
        </authorList>
    </citation>
    <scope>NUCLEOTIDE SEQUENCE [LARGE SCALE GENOMIC DNA]</scope>
    <source>
        <strain evidence="6 7">RHLT2-21</strain>
    </source>
</reference>
<dbReference type="GO" id="GO:0000976">
    <property type="term" value="F:transcription cis-regulatory region binding"/>
    <property type="evidence" value="ECO:0007669"/>
    <property type="project" value="TreeGrafter"/>
</dbReference>
<evidence type="ECO:0000256" key="4">
    <source>
        <dbReference type="PROSITE-ProRule" id="PRU00335"/>
    </source>
</evidence>
<dbReference type="PROSITE" id="PS50977">
    <property type="entry name" value="HTH_TETR_2"/>
    <property type="match status" value="1"/>
</dbReference>
<dbReference type="SUPFAM" id="SSF46689">
    <property type="entry name" value="Homeodomain-like"/>
    <property type="match status" value="1"/>
</dbReference>
<dbReference type="Gene3D" id="1.10.10.60">
    <property type="entry name" value="Homeodomain-like"/>
    <property type="match status" value="1"/>
</dbReference>
<dbReference type="Proteomes" id="UP000297643">
    <property type="component" value="Unassembled WGS sequence"/>
</dbReference>
<dbReference type="PANTHER" id="PTHR30055:SF238">
    <property type="entry name" value="MYCOFACTOCIN BIOSYNTHESIS TRANSCRIPTIONAL REGULATOR MFTR-RELATED"/>
    <property type="match status" value="1"/>
</dbReference>
<proteinExistence type="predicted"/>
<dbReference type="InterPro" id="IPR009057">
    <property type="entry name" value="Homeodomain-like_sf"/>
</dbReference>
<comment type="caution">
    <text evidence="6">The sequence shown here is derived from an EMBL/GenBank/DDBJ whole genome shotgun (WGS) entry which is preliminary data.</text>
</comment>
<evidence type="ECO:0000313" key="7">
    <source>
        <dbReference type="Proteomes" id="UP000297643"/>
    </source>
</evidence>
<gene>
    <name evidence="6" type="ORF">E3O32_00500</name>
</gene>
<dbReference type="GO" id="GO:0003700">
    <property type="term" value="F:DNA-binding transcription factor activity"/>
    <property type="evidence" value="ECO:0007669"/>
    <property type="project" value="TreeGrafter"/>
</dbReference>
<keyword evidence="7" id="KW-1185">Reference proteome</keyword>
<dbReference type="PANTHER" id="PTHR30055">
    <property type="entry name" value="HTH-TYPE TRANSCRIPTIONAL REGULATOR RUTR"/>
    <property type="match status" value="1"/>
</dbReference>
<dbReference type="InterPro" id="IPR001647">
    <property type="entry name" value="HTH_TetR"/>
</dbReference>
<dbReference type="InterPro" id="IPR050109">
    <property type="entry name" value="HTH-type_TetR-like_transc_reg"/>
</dbReference>
<dbReference type="Pfam" id="PF00440">
    <property type="entry name" value="TetR_N"/>
    <property type="match status" value="1"/>
</dbReference>
<dbReference type="AlphaFoldDB" id="A0A4R8WEN2"/>
<dbReference type="Gene3D" id="1.10.357.10">
    <property type="entry name" value="Tetracycline Repressor, domain 2"/>
    <property type="match status" value="1"/>
</dbReference>
<keyword evidence="1" id="KW-0805">Transcription regulation</keyword>
<evidence type="ECO:0000259" key="5">
    <source>
        <dbReference type="PROSITE" id="PS50977"/>
    </source>
</evidence>
<evidence type="ECO:0000256" key="2">
    <source>
        <dbReference type="ARBA" id="ARBA00023125"/>
    </source>
</evidence>
<evidence type="ECO:0000256" key="1">
    <source>
        <dbReference type="ARBA" id="ARBA00023015"/>
    </source>
</evidence>
<organism evidence="6 7">
    <name type="scientific">Cryobacterium mannosilyticum</name>
    <dbReference type="NCBI Taxonomy" id="1259190"/>
    <lineage>
        <taxon>Bacteria</taxon>
        <taxon>Bacillati</taxon>
        <taxon>Actinomycetota</taxon>
        <taxon>Actinomycetes</taxon>
        <taxon>Micrococcales</taxon>
        <taxon>Microbacteriaceae</taxon>
        <taxon>Cryobacterium</taxon>
    </lineage>
</organism>
<keyword evidence="2 4" id="KW-0238">DNA-binding</keyword>
<dbReference type="EMBL" id="SOFM01000003">
    <property type="protein sequence ID" value="TFC07976.1"/>
    <property type="molecule type" value="Genomic_DNA"/>
</dbReference>
<sequence>MTSKPAVDDGLRARKRAATQAGLEQAALALALEHGYENVTVDMICDAGMVSQRTFFNYFGTKEGAFLGTPPPMPADAELARFVQGVGADVLGDLVGLITAALVDQEPDPGILRSRRMLIERTPELLGRENTRITELEESLTLLVLERFHAQDRSEESTPGLEDEARMAVTLAGSVMRFSMQKWFTGGFTGSPGELLRHSIALMRRIAAAENPAPEGARVRP</sequence>
<protein>
    <submittedName>
        <fullName evidence="6">TetR family transcriptional regulator</fullName>
    </submittedName>
</protein>
<feature type="domain" description="HTH tetR-type" evidence="5">
    <location>
        <begin position="17"/>
        <end position="77"/>
    </location>
</feature>
<accession>A0A4R8WEN2</accession>
<name>A0A4R8WEN2_9MICO</name>
<evidence type="ECO:0000313" key="6">
    <source>
        <dbReference type="EMBL" id="TFC07976.1"/>
    </source>
</evidence>
<dbReference type="RefSeq" id="WP_134505934.1">
    <property type="nucleotide sequence ID" value="NZ_SOFM01000003.1"/>
</dbReference>
<feature type="DNA-binding region" description="H-T-H motif" evidence="4">
    <location>
        <begin position="40"/>
        <end position="59"/>
    </location>
</feature>
<evidence type="ECO:0000256" key="3">
    <source>
        <dbReference type="ARBA" id="ARBA00023163"/>
    </source>
</evidence>